<keyword evidence="6" id="KW-0479">Metal-binding</keyword>
<dbReference type="InterPro" id="IPR044298">
    <property type="entry name" value="MIG/MutY"/>
</dbReference>
<keyword evidence="12" id="KW-0326">Glycosidase</keyword>
<organism evidence="14 15">
    <name type="scientific">Parvibacter caecicola</name>
    <dbReference type="NCBI Taxonomy" id="747645"/>
    <lineage>
        <taxon>Bacteria</taxon>
        <taxon>Bacillati</taxon>
        <taxon>Actinomycetota</taxon>
        <taxon>Coriobacteriia</taxon>
        <taxon>Coriobacteriales</taxon>
        <taxon>Coriobacteriaceae</taxon>
        <taxon>Parvibacter</taxon>
    </lineage>
</organism>
<evidence type="ECO:0000256" key="8">
    <source>
        <dbReference type="ARBA" id="ARBA00022801"/>
    </source>
</evidence>
<dbReference type="Gene3D" id="1.10.340.30">
    <property type="entry name" value="Hypothetical protein, domain 2"/>
    <property type="match status" value="1"/>
</dbReference>
<evidence type="ECO:0000313" key="14">
    <source>
        <dbReference type="EMBL" id="TJW12257.1"/>
    </source>
</evidence>
<evidence type="ECO:0000256" key="5">
    <source>
        <dbReference type="ARBA" id="ARBA00022023"/>
    </source>
</evidence>
<keyword evidence="9" id="KW-0408">Iron</keyword>
<dbReference type="OrthoDB" id="9802365at2"/>
<dbReference type="AlphaFoldDB" id="A0A4V6W9T7"/>
<name>A0A4V6W9T7_9ACTN</name>
<keyword evidence="11" id="KW-0234">DNA repair</keyword>
<dbReference type="Pfam" id="PF00633">
    <property type="entry name" value="HHH"/>
    <property type="match status" value="1"/>
</dbReference>
<evidence type="ECO:0000256" key="12">
    <source>
        <dbReference type="ARBA" id="ARBA00023295"/>
    </source>
</evidence>
<dbReference type="Proteomes" id="UP000309454">
    <property type="component" value="Unassembled WGS sequence"/>
</dbReference>
<comment type="similarity">
    <text evidence="3">Belongs to the Nth/MutY family.</text>
</comment>
<comment type="cofactor">
    <cofactor evidence="2">
        <name>[4Fe-4S] cluster</name>
        <dbReference type="ChEBI" id="CHEBI:49883"/>
    </cofactor>
</comment>
<dbReference type="GO" id="GO:0032357">
    <property type="term" value="F:oxidized purine DNA binding"/>
    <property type="evidence" value="ECO:0007669"/>
    <property type="project" value="TreeGrafter"/>
</dbReference>
<dbReference type="InterPro" id="IPR023170">
    <property type="entry name" value="HhH_base_excis_C"/>
</dbReference>
<evidence type="ECO:0000256" key="10">
    <source>
        <dbReference type="ARBA" id="ARBA00023014"/>
    </source>
</evidence>
<dbReference type="InterPro" id="IPR011257">
    <property type="entry name" value="DNA_glycosylase"/>
</dbReference>
<dbReference type="GO" id="GO:0006298">
    <property type="term" value="P:mismatch repair"/>
    <property type="evidence" value="ECO:0007669"/>
    <property type="project" value="TreeGrafter"/>
</dbReference>
<dbReference type="Pfam" id="PF00730">
    <property type="entry name" value="HhH-GPD"/>
    <property type="match status" value="1"/>
</dbReference>
<dbReference type="EC" id="3.2.2.31" evidence="4"/>
<dbReference type="GO" id="GO:0034039">
    <property type="term" value="F:8-oxo-7,8-dihydroguanine DNA N-glycosylase activity"/>
    <property type="evidence" value="ECO:0007669"/>
    <property type="project" value="TreeGrafter"/>
</dbReference>
<evidence type="ECO:0000256" key="6">
    <source>
        <dbReference type="ARBA" id="ARBA00022723"/>
    </source>
</evidence>
<dbReference type="SUPFAM" id="SSF48150">
    <property type="entry name" value="DNA-glycosylase"/>
    <property type="match status" value="1"/>
</dbReference>
<protein>
    <recommendedName>
        <fullName evidence="5">Adenine DNA glycosylase</fullName>
        <ecNumber evidence="4">3.2.2.31</ecNumber>
    </recommendedName>
</protein>
<dbReference type="GO" id="GO:0006284">
    <property type="term" value="P:base-excision repair"/>
    <property type="evidence" value="ECO:0007669"/>
    <property type="project" value="InterPro"/>
</dbReference>
<keyword evidence="15" id="KW-1185">Reference proteome</keyword>
<comment type="caution">
    <text evidence="14">The sequence shown here is derived from an EMBL/GenBank/DDBJ whole genome shotgun (WGS) entry which is preliminary data.</text>
</comment>
<evidence type="ECO:0000256" key="1">
    <source>
        <dbReference type="ARBA" id="ARBA00000843"/>
    </source>
</evidence>
<dbReference type="InterPro" id="IPR000445">
    <property type="entry name" value="HhH_motif"/>
</dbReference>
<keyword evidence="10" id="KW-0411">Iron-sulfur</keyword>
<evidence type="ECO:0000256" key="4">
    <source>
        <dbReference type="ARBA" id="ARBA00012045"/>
    </source>
</evidence>
<evidence type="ECO:0000313" key="15">
    <source>
        <dbReference type="Proteomes" id="UP000309454"/>
    </source>
</evidence>
<dbReference type="GO" id="GO:0000701">
    <property type="term" value="F:purine-specific mismatch base pair DNA N-glycosylase activity"/>
    <property type="evidence" value="ECO:0007669"/>
    <property type="project" value="UniProtKB-EC"/>
</dbReference>
<dbReference type="GO" id="GO:0051536">
    <property type="term" value="F:iron-sulfur cluster binding"/>
    <property type="evidence" value="ECO:0007669"/>
    <property type="project" value="UniProtKB-KW"/>
</dbReference>
<dbReference type="GO" id="GO:0046872">
    <property type="term" value="F:metal ion binding"/>
    <property type="evidence" value="ECO:0007669"/>
    <property type="project" value="UniProtKB-KW"/>
</dbReference>
<keyword evidence="8" id="KW-0378">Hydrolase</keyword>
<feature type="domain" description="HhH-GPD" evidence="13">
    <location>
        <begin position="52"/>
        <end position="200"/>
    </location>
</feature>
<comment type="catalytic activity">
    <reaction evidence="1">
        <text>Hydrolyzes free adenine bases from 7,8-dihydro-8-oxoguanine:adenine mismatched double-stranded DNA, leaving an apurinic site.</text>
        <dbReference type="EC" id="3.2.2.31"/>
    </reaction>
</comment>
<evidence type="ECO:0000256" key="3">
    <source>
        <dbReference type="ARBA" id="ARBA00008343"/>
    </source>
</evidence>
<dbReference type="PANTHER" id="PTHR42944">
    <property type="entry name" value="ADENINE DNA GLYCOSYLASE"/>
    <property type="match status" value="1"/>
</dbReference>
<evidence type="ECO:0000256" key="7">
    <source>
        <dbReference type="ARBA" id="ARBA00022763"/>
    </source>
</evidence>
<proteinExistence type="inferred from homology"/>
<evidence type="ECO:0000256" key="2">
    <source>
        <dbReference type="ARBA" id="ARBA00001966"/>
    </source>
</evidence>
<keyword evidence="7" id="KW-0227">DNA damage</keyword>
<dbReference type="EMBL" id="SSTM01000001">
    <property type="protein sequence ID" value="TJW12257.1"/>
    <property type="molecule type" value="Genomic_DNA"/>
</dbReference>
<accession>A0A4V6W9T7</accession>
<reference evidence="14 15" key="1">
    <citation type="submission" date="2019-04" db="EMBL/GenBank/DDBJ databases">
        <title>Microbes associate with the intestines of laboratory mice.</title>
        <authorList>
            <person name="Navarre W."/>
            <person name="Wong E."/>
            <person name="Huang K.C."/>
            <person name="Tropini C."/>
            <person name="Ng K."/>
            <person name="Yu B."/>
        </authorList>
    </citation>
    <scope>NUCLEOTIDE SEQUENCE [LARGE SCALE GENOMIC DNA]</scope>
    <source>
        <strain evidence="14 15">NM48_B13</strain>
    </source>
</reference>
<evidence type="ECO:0000256" key="11">
    <source>
        <dbReference type="ARBA" id="ARBA00023204"/>
    </source>
</evidence>
<evidence type="ECO:0000256" key="9">
    <source>
        <dbReference type="ARBA" id="ARBA00023004"/>
    </source>
</evidence>
<dbReference type="RefSeq" id="WP_136845214.1">
    <property type="nucleotide sequence ID" value="NZ_CANSOV010000026.1"/>
</dbReference>
<dbReference type="Gene3D" id="1.10.1670.10">
    <property type="entry name" value="Helix-hairpin-Helix base-excision DNA repair enzymes (C-terminal)"/>
    <property type="match status" value="1"/>
</dbReference>
<evidence type="ECO:0000259" key="13">
    <source>
        <dbReference type="SMART" id="SM00478"/>
    </source>
</evidence>
<dbReference type="GO" id="GO:0035485">
    <property type="term" value="F:adenine/guanine mispair binding"/>
    <property type="evidence" value="ECO:0007669"/>
    <property type="project" value="TreeGrafter"/>
</dbReference>
<gene>
    <name evidence="14" type="ORF">E5982_01235</name>
</gene>
<dbReference type="SMART" id="SM00478">
    <property type="entry name" value="ENDO3c"/>
    <property type="match status" value="1"/>
</dbReference>
<sequence>MTKSSPNIAWGEAALSRPQFIEQVWQEGRAAYRELPWRNIDDPFAVLVSEVMLQQTQVARVLNFWPRFMAAFPTADALAAASSADVLEHWQGLGYNRRALLLKRAAEVCAATLQGQLPRSYDELLALPGVGPATAAGVCNFAYRTAAPYLETNVRSVFLHLLFPSQENVADRQLMPLVADCAATEEPRGWNYALLDLGARLKAETANPSRRSASYARQSPFAGSNRQKRAALLRCVLAHPEGIAAAQAWQLVDEELARAGVAPADERLKGEIAAQLQREGFFRCEGGLLRP</sequence>
<dbReference type="CDD" id="cd00056">
    <property type="entry name" value="ENDO3c"/>
    <property type="match status" value="1"/>
</dbReference>
<dbReference type="InterPro" id="IPR003265">
    <property type="entry name" value="HhH-GPD_domain"/>
</dbReference>
<dbReference type="PANTHER" id="PTHR42944:SF1">
    <property type="entry name" value="ADENINE DNA GLYCOSYLASE"/>
    <property type="match status" value="1"/>
</dbReference>